<geneLocation type="plasmid" evidence="2 3">
    <name>pREB2</name>
</geneLocation>
<dbReference type="RefSeq" id="WP_012167104.1">
    <property type="nucleotide sequence ID" value="NC_009927.1"/>
</dbReference>
<keyword evidence="3" id="KW-1185">Reference proteome</keyword>
<gene>
    <name evidence="2" type="ordered locus">AM1_B0236</name>
</gene>
<keyword evidence="1" id="KW-0812">Transmembrane</keyword>
<keyword evidence="2" id="KW-0614">Plasmid</keyword>
<dbReference type="AlphaFoldDB" id="A8ZLC8"/>
<evidence type="ECO:0000313" key="2">
    <source>
        <dbReference type="EMBL" id="ABW31955.1"/>
    </source>
</evidence>
<accession>A8ZLC8</accession>
<keyword evidence="1" id="KW-0472">Membrane</keyword>
<proteinExistence type="predicted"/>
<dbReference type="HOGENOM" id="CLU_2340359_0_0_3"/>
<protein>
    <submittedName>
        <fullName evidence="2">Uncharacterized protein</fullName>
    </submittedName>
</protein>
<reference evidence="2 3" key="1">
    <citation type="journal article" date="2008" name="Proc. Natl. Acad. Sci. U.S.A.">
        <title>Niche adaptation and genome expansion in the chlorophyll d-producing cyanobacterium Acaryochloris marina.</title>
        <authorList>
            <person name="Swingley W.D."/>
            <person name="Chen M."/>
            <person name="Cheung P.C."/>
            <person name="Conrad A.L."/>
            <person name="Dejesa L.C."/>
            <person name="Hao J."/>
            <person name="Honchak B.M."/>
            <person name="Karbach L.E."/>
            <person name="Kurdoglu A."/>
            <person name="Lahiri S."/>
            <person name="Mastrian S.D."/>
            <person name="Miyashita H."/>
            <person name="Page L."/>
            <person name="Ramakrishna P."/>
            <person name="Satoh S."/>
            <person name="Sattley W.M."/>
            <person name="Shimada Y."/>
            <person name="Taylor H.L."/>
            <person name="Tomo T."/>
            <person name="Tsuchiya T."/>
            <person name="Wang Z.T."/>
            <person name="Raymond J."/>
            <person name="Mimuro M."/>
            <person name="Blankenship R.E."/>
            <person name="Touchman J.W."/>
        </authorList>
    </citation>
    <scope>NUCLEOTIDE SEQUENCE [LARGE SCALE GENOMIC DNA]</scope>
    <source>
        <strain evidence="3">MBIC 11017</strain>
        <plasmid evidence="3">Plasmid pREB2</plasmid>
    </source>
</reference>
<dbReference type="EMBL" id="CP000839">
    <property type="protein sequence ID" value="ABW31955.1"/>
    <property type="molecule type" value="Genomic_DNA"/>
</dbReference>
<sequence length="97" mass="10745">MTSDNQDTTPTRFSSLVDLSKDLLPVLAVIGLLIGGLFFLINTSVAAIVPTSESRLIDKIADNRIEIELLRKDMNSQFEGVNTRLDRIEQLLQNGQS</sequence>
<dbReference type="KEGG" id="amr:AM1_B0236"/>
<dbReference type="Proteomes" id="UP000000268">
    <property type="component" value="Plasmid pREB2"/>
</dbReference>
<evidence type="ECO:0000256" key="1">
    <source>
        <dbReference type="SAM" id="Phobius"/>
    </source>
</evidence>
<evidence type="ECO:0000313" key="3">
    <source>
        <dbReference type="Proteomes" id="UP000000268"/>
    </source>
</evidence>
<keyword evidence="1" id="KW-1133">Transmembrane helix</keyword>
<organism evidence="2 3">
    <name type="scientific">Acaryochloris marina (strain MBIC 11017)</name>
    <dbReference type="NCBI Taxonomy" id="329726"/>
    <lineage>
        <taxon>Bacteria</taxon>
        <taxon>Bacillati</taxon>
        <taxon>Cyanobacteriota</taxon>
        <taxon>Cyanophyceae</taxon>
        <taxon>Acaryochloridales</taxon>
        <taxon>Acaryochloridaceae</taxon>
        <taxon>Acaryochloris</taxon>
    </lineage>
</organism>
<feature type="transmembrane region" description="Helical" evidence="1">
    <location>
        <begin position="23"/>
        <end position="49"/>
    </location>
</feature>
<name>A8ZLC8_ACAM1</name>